<dbReference type="SUPFAM" id="SSF55781">
    <property type="entry name" value="GAF domain-like"/>
    <property type="match status" value="1"/>
</dbReference>
<dbReference type="SUPFAM" id="SSF46894">
    <property type="entry name" value="C-terminal effector domain of the bipartite response regulators"/>
    <property type="match status" value="1"/>
</dbReference>
<keyword evidence="1" id="KW-0805">Transcription regulation</keyword>
<organism evidence="3 4">
    <name type="scientific">Melittangium boletus DSM 14713</name>
    <dbReference type="NCBI Taxonomy" id="1294270"/>
    <lineage>
        <taxon>Bacteria</taxon>
        <taxon>Pseudomonadati</taxon>
        <taxon>Myxococcota</taxon>
        <taxon>Myxococcia</taxon>
        <taxon>Myxococcales</taxon>
        <taxon>Cystobacterineae</taxon>
        <taxon>Archangiaceae</taxon>
        <taxon>Melittangium</taxon>
    </lineage>
</organism>
<keyword evidence="2" id="KW-0804">Transcription</keyword>
<dbReference type="OrthoDB" id="5510724at2"/>
<proteinExistence type="predicted"/>
<dbReference type="Gene3D" id="3.30.450.40">
    <property type="match status" value="1"/>
</dbReference>
<dbReference type="GO" id="GO:0006355">
    <property type="term" value="P:regulation of DNA-templated transcription"/>
    <property type="evidence" value="ECO:0007669"/>
    <property type="project" value="InterPro"/>
</dbReference>
<keyword evidence="4" id="KW-1185">Reference proteome</keyword>
<dbReference type="KEGG" id="mbd:MEBOL_002108"/>
<dbReference type="RefSeq" id="WP_095977323.1">
    <property type="nucleotide sequence ID" value="NZ_CP022163.1"/>
</dbReference>
<evidence type="ECO:0000313" key="3">
    <source>
        <dbReference type="EMBL" id="ATB28659.1"/>
    </source>
</evidence>
<evidence type="ECO:0000256" key="2">
    <source>
        <dbReference type="ARBA" id="ARBA00023163"/>
    </source>
</evidence>
<name>A0A250I9W5_9BACT</name>
<dbReference type="Proteomes" id="UP000217289">
    <property type="component" value="Chromosome"/>
</dbReference>
<dbReference type="AlphaFoldDB" id="A0A250I9W5"/>
<reference evidence="3 4" key="1">
    <citation type="submission" date="2017-06" db="EMBL/GenBank/DDBJ databases">
        <authorList>
            <person name="Kim H.J."/>
            <person name="Triplett B.A."/>
        </authorList>
    </citation>
    <scope>NUCLEOTIDE SEQUENCE [LARGE SCALE GENOMIC DNA]</scope>
    <source>
        <strain evidence="3 4">DSM 14713</strain>
    </source>
</reference>
<dbReference type="InterPro" id="IPR016032">
    <property type="entry name" value="Sig_transdc_resp-reg_C-effctor"/>
</dbReference>
<gene>
    <name evidence="3" type="ORF">MEBOL_002108</name>
</gene>
<dbReference type="Gene3D" id="1.10.10.10">
    <property type="entry name" value="Winged helix-like DNA-binding domain superfamily/Winged helix DNA-binding domain"/>
    <property type="match status" value="1"/>
</dbReference>
<dbReference type="GO" id="GO:0003677">
    <property type="term" value="F:DNA binding"/>
    <property type="evidence" value="ECO:0007669"/>
    <property type="project" value="InterPro"/>
</dbReference>
<protein>
    <submittedName>
        <fullName evidence="3">Helix-turn-helix transcriptional regulator</fullName>
    </submittedName>
</protein>
<accession>A0A250I9W5</accession>
<evidence type="ECO:0000256" key="1">
    <source>
        <dbReference type="ARBA" id="ARBA00023015"/>
    </source>
</evidence>
<dbReference type="InterPro" id="IPR029016">
    <property type="entry name" value="GAF-like_dom_sf"/>
</dbReference>
<dbReference type="InterPro" id="IPR036388">
    <property type="entry name" value="WH-like_DNA-bd_sf"/>
</dbReference>
<sequence>MNRMPTFNEQEWLAFELMHALIDSWTFSQLHESTETGMVKLFGADHVALCLMSPEMPTGFHWKARTTGHFLQDYYQWYQDDFVFRQLSRQPNTALSDTEMLEGQKAEDTETFRRSREADLRLRHVLAVLIAPESQEGQGAVALYKDTPKPFSEDQTRFLQMLTHPIKSAFQNVMRYTSLSARHQLLEALSNQASACLVLTEHGKEILRTEPVTPLLERWFPCSALNASGIPHEWVERLTELVRVDGRSDPGRHTWRAQGLDADLKVTFHRMPRMERGQFWEIRVEEFILLPHEWRRRLTRRQVEVALCLLRERCTDEELARLLKGNRKTFSAQTVKKHLQAIYKRVGADDRIDFMTRALSP</sequence>
<dbReference type="EMBL" id="CP022163">
    <property type="protein sequence ID" value="ATB28659.1"/>
    <property type="molecule type" value="Genomic_DNA"/>
</dbReference>
<evidence type="ECO:0000313" key="4">
    <source>
        <dbReference type="Proteomes" id="UP000217289"/>
    </source>
</evidence>